<gene>
    <name evidence="3" type="ORF">AB3G34_15965</name>
</gene>
<evidence type="ECO:0000256" key="1">
    <source>
        <dbReference type="PROSITE-ProRule" id="PRU00110"/>
    </source>
</evidence>
<feature type="modified residue" description="Phosphohistidine" evidence="1">
    <location>
        <position position="55"/>
    </location>
</feature>
<dbReference type="InterPro" id="IPR036641">
    <property type="entry name" value="HPT_dom_sf"/>
</dbReference>
<dbReference type="EMBL" id="CP165625">
    <property type="protein sequence ID" value="XDU95370.1"/>
    <property type="molecule type" value="Genomic_DNA"/>
</dbReference>
<reference evidence="3" key="1">
    <citation type="submission" date="2024-07" db="EMBL/GenBank/DDBJ databases">
        <authorList>
            <person name="Biller S.J."/>
        </authorList>
    </citation>
    <scope>NUCLEOTIDE SEQUENCE</scope>
    <source>
        <strain evidence="3">WC2409</strain>
    </source>
</reference>
<dbReference type="GO" id="GO:0000160">
    <property type="term" value="P:phosphorelay signal transduction system"/>
    <property type="evidence" value="ECO:0007669"/>
    <property type="project" value="InterPro"/>
</dbReference>
<dbReference type="PROSITE" id="PS50894">
    <property type="entry name" value="HPT"/>
    <property type="match status" value="1"/>
</dbReference>
<dbReference type="SUPFAM" id="SSF47226">
    <property type="entry name" value="Histidine-containing phosphotransfer domain, HPT domain"/>
    <property type="match status" value="1"/>
</dbReference>
<dbReference type="AlphaFoldDB" id="A0AB39W2S9"/>
<evidence type="ECO:0000259" key="2">
    <source>
        <dbReference type="PROSITE" id="PS50894"/>
    </source>
</evidence>
<sequence length="105" mass="12249">MEQPNLNYINELSGDNLEFKNKIIGILKKELPEEIIVYDGEFKKGNYLLVAQSVHKLKHKISILGLEKSYYIAEEYENNLKKNSTDLNADFENILKSMEEFVDHL</sequence>
<organism evidence="3">
    <name type="scientific">Flavobacterium sp. WC2409</name>
    <dbReference type="NCBI Taxonomy" id="3234139"/>
    <lineage>
        <taxon>Bacteria</taxon>
        <taxon>Pseudomonadati</taxon>
        <taxon>Bacteroidota</taxon>
        <taxon>Flavobacteriia</taxon>
        <taxon>Flavobacteriales</taxon>
        <taxon>Flavobacteriaceae</taxon>
        <taxon>Flavobacterium</taxon>
    </lineage>
</organism>
<dbReference type="GO" id="GO:0004672">
    <property type="term" value="F:protein kinase activity"/>
    <property type="evidence" value="ECO:0007669"/>
    <property type="project" value="UniProtKB-ARBA"/>
</dbReference>
<proteinExistence type="predicted"/>
<dbReference type="InterPro" id="IPR008207">
    <property type="entry name" value="Sig_transdc_His_kin_Hpt_dom"/>
</dbReference>
<evidence type="ECO:0000313" key="3">
    <source>
        <dbReference type="EMBL" id="XDU95370.1"/>
    </source>
</evidence>
<feature type="domain" description="HPt" evidence="2">
    <location>
        <begin position="16"/>
        <end position="105"/>
    </location>
</feature>
<keyword evidence="1" id="KW-0597">Phosphoprotein</keyword>
<protein>
    <submittedName>
        <fullName evidence="3">Hpt domain-containing protein</fullName>
    </submittedName>
</protein>
<name>A0AB39W2S9_9FLAO</name>
<accession>A0AB39W2S9</accession>
<dbReference type="RefSeq" id="WP_369752997.1">
    <property type="nucleotide sequence ID" value="NZ_CP165625.1"/>
</dbReference>
<dbReference type="Gene3D" id="1.20.120.160">
    <property type="entry name" value="HPT domain"/>
    <property type="match status" value="1"/>
</dbReference>